<dbReference type="EMBL" id="JBHRXI010000006">
    <property type="protein sequence ID" value="MFC3613697.1"/>
    <property type="molecule type" value="Genomic_DNA"/>
</dbReference>
<protein>
    <submittedName>
        <fullName evidence="2">MarR family winged helix-turn-helix transcriptional regulator</fullName>
    </submittedName>
</protein>
<dbReference type="PANTHER" id="PTHR33164:SF57">
    <property type="entry name" value="MARR-FAMILY TRANSCRIPTIONAL REGULATOR"/>
    <property type="match status" value="1"/>
</dbReference>
<dbReference type="PANTHER" id="PTHR33164">
    <property type="entry name" value="TRANSCRIPTIONAL REGULATOR, MARR FAMILY"/>
    <property type="match status" value="1"/>
</dbReference>
<dbReference type="RefSeq" id="WP_386734885.1">
    <property type="nucleotide sequence ID" value="NZ_JBHRXI010000006.1"/>
</dbReference>
<feature type="domain" description="HTH marR-type" evidence="1">
    <location>
        <begin position="15"/>
        <end position="148"/>
    </location>
</feature>
<comment type="caution">
    <text evidence="2">The sequence shown here is derived from an EMBL/GenBank/DDBJ whole genome shotgun (WGS) entry which is preliminary data.</text>
</comment>
<dbReference type="PROSITE" id="PS50995">
    <property type="entry name" value="HTH_MARR_2"/>
    <property type="match status" value="1"/>
</dbReference>
<dbReference type="SUPFAM" id="SSF46785">
    <property type="entry name" value="Winged helix' DNA-binding domain"/>
    <property type="match status" value="1"/>
</dbReference>
<gene>
    <name evidence="2" type="ORF">ACFORG_07975</name>
</gene>
<dbReference type="InterPro" id="IPR036388">
    <property type="entry name" value="WH-like_DNA-bd_sf"/>
</dbReference>
<evidence type="ECO:0000313" key="3">
    <source>
        <dbReference type="Proteomes" id="UP001595629"/>
    </source>
</evidence>
<dbReference type="InterPro" id="IPR039422">
    <property type="entry name" value="MarR/SlyA-like"/>
</dbReference>
<dbReference type="SMART" id="SM00347">
    <property type="entry name" value="HTH_MARR"/>
    <property type="match status" value="1"/>
</dbReference>
<reference evidence="3" key="1">
    <citation type="journal article" date="2019" name="Int. J. Syst. Evol. Microbiol.">
        <title>The Global Catalogue of Microorganisms (GCM) 10K type strain sequencing project: providing services to taxonomists for standard genome sequencing and annotation.</title>
        <authorList>
            <consortium name="The Broad Institute Genomics Platform"/>
            <consortium name="The Broad Institute Genome Sequencing Center for Infectious Disease"/>
            <person name="Wu L."/>
            <person name="Ma J."/>
        </authorList>
    </citation>
    <scope>NUCLEOTIDE SEQUENCE [LARGE SCALE GENOMIC DNA]</scope>
    <source>
        <strain evidence="3">KCTC 42911</strain>
    </source>
</reference>
<dbReference type="InterPro" id="IPR000835">
    <property type="entry name" value="HTH_MarR-typ"/>
</dbReference>
<evidence type="ECO:0000259" key="1">
    <source>
        <dbReference type="PROSITE" id="PS50995"/>
    </source>
</evidence>
<keyword evidence="3" id="KW-1185">Reference proteome</keyword>
<dbReference type="Proteomes" id="UP001595629">
    <property type="component" value="Unassembled WGS sequence"/>
</dbReference>
<dbReference type="Pfam" id="PF12802">
    <property type="entry name" value="MarR_2"/>
    <property type="match status" value="1"/>
</dbReference>
<dbReference type="Gene3D" id="1.10.10.10">
    <property type="entry name" value="Winged helix-like DNA-binding domain superfamily/Winged helix DNA-binding domain"/>
    <property type="match status" value="1"/>
</dbReference>
<evidence type="ECO:0000313" key="2">
    <source>
        <dbReference type="EMBL" id="MFC3613697.1"/>
    </source>
</evidence>
<dbReference type="PRINTS" id="PR00598">
    <property type="entry name" value="HTHMARR"/>
</dbReference>
<proteinExistence type="predicted"/>
<organism evidence="2 3">
    <name type="scientific">Lutimaribacter marinistellae</name>
    <dbReference type="NCBI Taxonomy" id="1820329"/>
    <lineage>
        <taxon>Bacteria</taxon>
        <taxon>Pseudomonadati</taxon>
        <taxon>Pseudomonadota</taxon>
        <taxon>Alphaproteobacteria</taxon>
        <taxon>Rhodobacterales</taxon>
        <taxon>Roseobacteraceae</taxon>
        <taxon>Lutimaribacter</taxon>
    </lineage>
</organism>
<name>A0ABV7TFS8_9RHOB</name>
<sequence length="152" mass="17892">MPKPESAEKDEFDLRDFLPFLLNQAAEESSLRFQNVYKGRYGMLRTEWRVLFHLGIYGELTAKEIGDRARIHKTKVSRAVAKLAERRFLVRTRDDNDRRSEKLQLTQQGQSVYRELRDVAQSYDSQLAAMFTKGEAILLRMMLRRLANKDHE</sequence>
<dbReference type="InterPro" id="IPR036390">
    <property type="entry name" value="WH_DNA-bd_sf"/>
</dbReference>
<accession>A0ABV7TFS8</accession>